<keyword evidence="5 12" id="KW-0813">Transport</keyword>
<proteinExistence type="inferred from homology"/>
<evidence type="ECO:0000256" key="8">
    <source>
        <dbReference type="ARBA" id="ARBA00022692"/>
    </source>
</evidence>
<keyword evidence="9 12" id="KW-0201">Cytochrome c-type biogenesis</keyword>
<organism evidence="13 14">
    <name type="scientific">Stakelama sediminis</name>
    <dbReference type="NCBI Taxonomy" id="463200"/>
    <lineage>
        <taxon>Bacteria</taxon>
        <taxon>Pseudomonadati</taxon>
        <taxon>Pseudomonadota</taxon>
        <taxon>Alphaproteobacteria</taxon>
        <taxon>Sphingomonadales</taxon>
        <taxon>Sphingomonadaceae</taxon>
        <taxon>Stakelama</taxon>
    </lineage>
</organism>
<evidence type="ECO:0000313" key="13">
    <source>
        <dbReference type="EMBL" id="MBB5718927.1"/>
    </source>
</evidence>
<keyword evidence="14" id="KW-1185">Reference proteome</keyword>
<evidence type="ECO:0000256" key="2">
    <source>
        <dbReference type="ARBA" id="ARBA00004377"/>
    </source>
</evidence>
<sequence>MNPWPFVIAAYSVTFVVGASVLAASWISMRRAERRLEDLKRR</sequence>
<comment type="subcellular location">
    <subcellularLocation>
        <location evidence="2 12">Cell inner membrane</location>
        <topology evidence="2 12">Single-pass membrane protein</topology>
    </subcellularLocation>
</comment>
<dbReference type="Proteomes" id="UP000554342">
    <property type="component" value="Unassembled WGS sequence"/>
</dbReference>
<dbReference type="EMBL" id="JACIJI010000002">
    <property type="protein sequence ID" value="MBB5718927.1"/>
    <property type="molecule type" value="Genomic_DNA"/>
</dbReference>
<dbReference type="AlphaFoldDB" id="A0A840YZF8"/>
<dbReference type="GO" id="GO:0017004">
    <property type="term" value="P:cytochrome complex assembly"/>
    <property type="evidence" value="ECO:0007669"/>
    <property type="project" value="UniProtKB-KW"/>
</dbReference>
<comment type="similarity">
    <text evidence="3 12">Belongs to the CcmD/CycX/HelD family.</text>
</comment>
<dbReference type="GO" id="GO:0005886">
    <property type="term" value="C:plasma membrane"/>
    <property type="evidence" value="ECO:0007669"/>
    <property type="project" value="UniProtKB-SubCell"/>
</dbReference>
<comment type="caution">
    <text evidence="13">The sequence shown here is derived from an EMBL/GenBank/DDBJ whole genome shotgun (WGS) entry which is preliminary data.</text>
</comment>
<keyword evidence="11 12" id="KW-0472">Membrane</keyword>
<evidence type="ECO:0000256" key="10">
    <source>
        <dbReference type="ARBA" id="ARBA00022989"/>
    </source>
</evidence>
<evidence type="ECO:0000256" key="1">
    <source>
        <dbReference type="ARBA" id="ARBA00002442"/>
    </source>
</evidence>
<evidence type="ECO:0000256" key="6">
    <source>
        <dbReference type="ARBA" id="ARBA00022475"/>
    </source>
</evidence>
<accession>A0A840YZF8</accession>
<keyword evidence="7 12" id="KW-0997">Cell inner membrane</keyword>
<evidence type="ECO:0000256" key="4">
    <source>
        <dbReference type="ARBA" id="ARBA00016461"/>
    </source>
</evidence>
<protein>
    <recommendedName>
        <fullName evidence="4 12">Heme exporter protein D</fullName>
    </recommendedName>
</protein>
<evidence type="ECO:0000256" key="5">
    <source>
        <dbReference type="ARBA" id="ARBA00022448"/>
    </source>
</evidence>
<keyword evidence="8 12" id="KW-0812">Transmembrane</keyword>
<evidence type="ECO:0000256" key="11">
    <source>
        <dbReference type="ARBA" id="ARBA00023136"/>
    </source>
</evidence>
<feature type="transmembrane region" description="Helical" evidence="12">
    <location>
        <begin position="6"/>
        <end position="27"/>
    </location>
</feature>
<evidence type="ECO:0000256" key="9">
    <source>
        <dbReference type="ARBA" id="ARBA00022748"/>
    </source>
</evidence>
<keyword evidence="6 12" id="KW-1003">Cell membrane</keyword>
<comment type="function">
    <text evidence="1 12">Required for the export of heme to the periplasm for the biogenesis of c-type cytochromes.</text>
</comment>
<evidence type="ECO:0000256" key="7">
    <source>
        <dbReference type="ARBA" id="ARBA00022519"/>
    </source>
</evidence>
<keyword evidence="10 12" id="KW-1133">Transmembrane helix</keyword>
<evidence type="ECO:0000256" key="3">
    <source>
        <dbReference type="ARBA" id="ARBA00008741"/>
    </source>
</evidence>
<dbReference type="Pfam" id="PF04995">
    <property type="entry name" value="CcmD"/>
    <property type="match status" value="1"/>
</dbReference>
<name>A0A840YZF8_9SPHN</name>
<dbReference type="InterPro" id="IPR007078">
    <property type="entry name" value="Haem_export_protD_CcmD"/>
</dbReference>
<gene>
    <name evidence="13" type="ORF">FHR23_001850</name>
</gene>
<evidence type="ECO:0000256" key="12">
    <source>
        <dbReference type="RuleBase" id="RU363101"/>
    </source>
</evidence>
<dbReference type="GO" id="GO:0015886">
    <property type="term" value="P:heme transport"/>
    <property type="evidence" value="ECO:0007669"/>
    <property type="project" value="InterPro"/>
</dbReference>
<reference evidence="13 14" key="1">
    <citation type="submission" date="2020-08" db="EMBL/GenBank/DDBJ databases">
        <title>Genomic Encyclopedia of Type Strains, Phase IV (KMG-IV): sequencing the most valuable type-strain genomes for metagenomic binning, comparative biology and taxonomic classification.</title>
        <authorList>
            <person name="Goeker M."/>
        </authorList>
    </citation>
    <scope>NUCLEOTIDE SEQUENCE [LARGE SCALE GENOMIC DNA]</scope>
    <source>
        <strain evidence="13 14">DSM 27203</strain>
    </source>
</reference>
<dbReference type="RefSeq" id="WP_184003077.1">
    <property type="nucleotide sequence ID" value="NZ_BAABIF010000013.1"/>
</dbReference>
<evidence type="ECO:0000313" key="14">
    <source>
        <dbReference type="Proteomes" id="UP000554342"/>
    </source>
</evidence>